<evidence type="ECO:0000256" key="2">
    <source>
        <dbReference type="SAM" id="MobiDB-lite"/>
    </source>
</evidence>
<feature type="coiled-coil region" evidence="1">
    <location>
        <begin position="1927"/>
        <end position="1954"/>
    </location>
</feature>
<name>A0A8B6GK05_MYTGA</name>
<accession>A0A8B6GK05</accession>
<dbReference type="InterPro" id="IPR029376">
    <property type="entry name" value="DUF4549"/>
</dbReference>
<comment type="caution">
    <text evidence="4">The sequence shown here is derived from an EMBL/GenBank/DDBJ whole genome shotgun (WGS) entry which is preliminary data.</text>
</comment>
<feature type="compositionally biased region" description="Polar residues" evidence="2">
    <location>
        <begin position="1154"/>
        <end position="1179"/>
    </location>
</feature>
<evidence type="ECO:0000259" key="3">
    <source>
        <dbReference type="Pfam" id="PF15082"/>
    </source>
</evidence>
<evidence type="ECO:0000256" key="1">
    <source>
        <dbReference type="SAM" id="Coils"/>
    </source>
</evidence>
<dbReference type="Pfam" id="PF15082">
    <property type="entry name" value="DUF4549"/>
    <property type="match status" value="1"/>
</dbReference>
<feature type="compositionally biased region" description="Low complexity" evidence="2">
    <location>
        <begin position="262"/>
        <end position="279"/>
    </location>
</feature>
<sequence length="2276" mass="264195">MYDLGELYKVSSTDKVKDAERHLKKELEELRNEMEENHMAFQLPTRSISSVPMPRDVEYFKQERQRIITRSKEVSQAKPLKMQSELMVEEMMNAEEFEYAPKGLPMLLHQHFLERMQQLIQCKYSHMLRWKRFCEHSSSIETLYPLYTKRLSQIVTEYNDCVDRAQRLSEAKESMLCGGDGGIMCVKMEDMLIFLRWLVCHLHSLRTVHHYLRILKWIAVQYKAETAPPEKHKDDEEEETQASKMASWYQDDSIGLFQRPKSGGASRPTSATTARTNTPVPQPPPINANLLTTTPLPTSAFTYAAAASGGGLAMDETTLGLPLTVVDYQNLKPHISYLLNLYGINYDLEKIDNSSDEMELYAAIGRKFRTVFMRQEHMKTFKAYDRLEVGQENWGSDSSTHALRKDSNWLPYVKLKPENDPTQQKKWTILRQKRNIDPLLKMQAHFIHVSDSERVQDTLRDHAVAVMNPPTIRASRVQSNRTNYDTTAIWKKIYANPQLYDYDDNADNISLEDYEDAEIEKVDLKKTKKRKDSYDFVQSSQMHGLMDDGDSGQDPATAQGAYLSFLHLRHLRLRDLQRTVLSLFNYFRSMERTLTVRDAGLSMDLGPAKRVSPQNHRAETEHDGTVGGGGGIGDHGYLHNTPADFKKHESEYIEYSEVDNHDDFYSIDEGRVHVLDQRGYYVMYEAAEDDLKNLENDLLLLATHFIEKDKSLRNHSKVGRPSGTDRRRTSMMNQGPGDFDIASYAHQELDRFGVLLDLWSNEAAFMESKRELMDCYIEAYQHVFDRDEKRALAQVITDIMYQRPRFDFDTEYFIRNYRAECINLRLKMSIVKNVLDKQIEEQREYLQKVCREGNDKFGIPLGVIPKQPISINLSRPALRNIYMLEFHPSLCLASRIPEALKYVLQELVYFHRPETAHDTLMIERKMLEIAVKEWDKMGKLGDQFTNNTQKDLFSDVFVDDPWFMSEIAQFQVEQVQNDTAQTKKMGKEKQMQMLQAVGRLLDALTYRHRLMDAVLETTILAQIFKKQAQEMGFNEYHMYIRSVQMESAPFKDDAGKPPPIFMTDVQEDDGSVYKLNVPQTFSLAMSEIDEAVTGRFSFRNRESLLNLLKHGKLENFQIVLKVQIVHKNALISAVLQHDACIPIKEHETLKSGRASPTETKSEKSSQTQLTNYSSRTDTGMGTKMRSSDAGEKLRRLPEAFISIQMEKTPSRDLMLNEFFQKRNSMSPLMRNNAEEMEKLKRGLISDFCYSFNQRMAQHSLRGQLIGYYNSMLRILEDFPEVRKYFMIGDMTDHKNTEGLLPDPRTNKKRPAQLLTTDGKHVLNVFFIPYHLEALVMYKKLDDSQCTRALSHSLVIVSAMHDMLHYLCAHARLGSSHARLGSRKMEFVSADWGGMEGVGADLRELKEQISFLSGPTDPVTVGEFLSLRRDVMFLELDTAIRHCMINTFLSTGNITAMKSIQDNVYHALPHLSNVQRPSIFNCHLSVPEPLEPRDIKAKAWYPWRSFCGRNGPFPLLHWPCYKIEYYIQLCLAGLNEVDRHVANGEILGVTLLMEDVLQTGHQEISLTGDQDEPESVKGSRGPSRAASRVDVHTPASNLARISVPLSLSRTQEPVESYRLLKFFLILWKWLEYIKTDWAKRKFQKEQIDNTMLHREVCKLYKTDILLPVLQNVARRLGQGELYEGIALDTEPLVMPRGASEIEVRSKQLVRLMELLEVNMITELRKKLAKELSLTIAERVREESVNATDLWKKPVMKESFTLTKPHIADTFVTQLMANCQENDDEITFSKEHLNNCFSELARNVMTRERHNYESYSMYYENLLRVHHQLLYQREQEVKQLRGQLNSAQRDIMVEVQTHLAENVYDLLMEVTALRAKVHEMREMSLTQEADITDRVRKQYEDVVHSLFDSTAKLKLRLDEFRHEIHEDVNTEINDTRKEALNEMDEVRNKSEQEAEDELMKRYLEKSDDLRNLQSNNHQLNMGFMKMKAMNGWKQQHFQVKFLKKVGELSKDAESSKKQNIQLEMKAKEEIISLRKQLMAIKTALNRAEREYSDIKKKLEKELKEKQKRLHEEQQQAYNRRHLEQTTKENMNILVRELDDRETRLKLITDEKDKHERLRHIKEEKISKDIDVIKKQLTHERHLKLDAFNRVDDLQTQVYDLESVMINRTQSAISYSPAPTTKTRSSRIHSATQRQSESSRTSTSMWPPPVTWPANRSLTPGPVSAMDQMNNLDGKKIQRPKTVGGRLRSRIADQLLNELDLDKHRIIVQLEELQFESGK</sequence>
<gene>
    <name evidence="4" type="ORF">MGAL_10B076863</name>
</gene>
<evidence type="ECO:0000313" key="4">
    <source>
        <dbReference type="EMBL" id="VDI64793.1"/>
    </source>
</evidence>
<feature type="region of interest" description="Disordered" evidence="2">
    <location>
        <begin position="259"/>
        <end position="284"/>
    </location>
</feature>
<dbReference type="PANTHER" id="PTHR33331:SF13">
    <property type="entry name" value="COILED-COIL DOMAIN CONTAINING 162"/>
    <property type="match status" value="1"/>
</dbReference>
<proteinExistence type="predicted"/>
<feature type="coiled-coil region" evidence="1">
    <location>
        <begin position="13"/>
        <end position="40"/>
    </location>
</feature>
<feature type="region of interest" description="Disordered" evidence="2">
    <location>
        <begin position="605"/>
        <end position="633"/>
    </location>
</feature>
<dbReference type="EMBL" id="UYJE01008551">
    <property type="protein sequence ID" value="VDI64793.1"/>
    <property type="molecule type" value="Genomic_DNA"/>
</dbReference>
<dbReference type="PANTHER" id="PTHR33331">
    <property type="entry name" value="COILED-COIL DOMAIN-CONTAINING PROTEIN 162"/>
    <property type="match status" value="1"/>
</dbReference>
<organism evidence="4 5">
    <name type="scientific">Mytilus galloprovincialis</name>
    <name type="common">Mediterranean mussel</name>
    <dbReference type="NCBI Taxonomy" id="29158"/>
    <lineage>
        <taxon>Eukaryota</taxon>
        <taxon>Metazoa</taxon>
        <taxon>Spiralia</taxon>
        <taxon>Lophotrochozoa</taxon>
        <taxon>Mollusca</taxon>
        <taxon>Bivalvia</taxon>
        <taxon>Autobranchia</taxon>
        <taxon>Pteriomorphia</taxon>
        <taxon>Mytilida</taxon>
        <taxon>Mytiloidea</taxon>
        <taxon>Mytilidae</taxon>
        <taxon>Mytilinae</taxon>
        <taxon>Mytilus</taxon>
    </lineage>
</organism>
<reference evidence="4" key="1">
    <citation type="submission" date="2018-11" db="EMBL/GenBank/DDBJ databases">
        <authorList>
            <person name="Alioto T."/>
            <person name="Alioto T."/>
        </authorList>
    </citation>
    <scope>NUCLEOTIDE SEQUENCE</scope>
</reference>
<evidence type="ECO:0000313" key="5">
    <source>
        <dbReference type="Proteomes" id="UP000596742"/>
    </source>
</evidence>
<feature type="region of interest" description="Disordered" evidence="2">
    <location>
        <begin position="1147"/>
        <end position="1189"/>
    </location>
</feature>
<feature type="region of interest" description="Disordered" evidence="2">
    <location>
        <begin position="2172"/>
        <end position="2213"/>
    </location>
</feature>
<feature type="domain" description="DUF4549" evidence="3">
    <location>
        <begin position="8"/>
        <end position="147"/>
    </location>
</feature>
<feature type="compositionally biased region" description="Low complexity" evidence="2">
    <location>
        <begin position="2187"/>
        <end position="2201"/>
    </location>
</feature>
<keyword evidence="1" id="KW-0175">Coiled coil</keyword>
<dbReference type="Proteomes" id="UP000596742">
    <property type="component" value="Unassembled WGS sequence"/>
</dbReference>
<feature type="region of interest" description="Disordered" evidence="2">
    <location>
        <begin position="1563"/>
        <end position="1590"/>
    </location>
</feature>
<dbReference type="OrthoDB" id="76966at2759"/>
<protein>
    <recommendedName>
        <fullName evidence="3">DUF4549 domain-containing protein</fullName>
    </recommendedName>
</protein>
<feature type="coiled-coil region" evidence="1">
    <location>
        <begin position="2028"/>
        <end position="2077"/>
    </location>
</feature>
<dbReference type="InterPro" id="IPR040401">
    <property type="entry name" value="CCDC162"/>
</dbReference>
<keyword evidence="5" id="KW-1185">Reference proteome</keyword>